<dbReference type="Gene3D" id="3.40.50.1820">
    <property type="entry name" value="alpha/beta hydrolase"/>
    <property type="match status" value="1"/>
</dbReference>
<evidence type="ECO:0000259" key="3">
    <source>
        <dbReference type="Pfam" id="PF01926"/>
    </source>
</evidence>
<dbReference type="SUPFAM" id="SSF53474">
    <property type="entry name" value="alpha/beta-Hydrolases"/>
    <property type="match status" value="1"/>
</dbReference>
<evidence type="ECO:0000256" key="1">
    <source>
        <dbReference type="SAM" id="MobiDB-lite"/>
    </source>
</evidence>
<evidence type="ECO:0008006" key="5">
    <source>
        <dbReference type="Google" id="ProtNLM"/>
    </source>
</evidence>
<feature type="compositionally biased region" description="Low complexity" evidence="1">
    <location>
        <begin position="149"/>
        <end position="163"/>
    </location>
</feature>
<feature type="domain" description="Fungal lipase-type" evidence="2">
    <location>
        <begin position="226"/>
        <end position="391"/>
    </location>
</feature>
<feature type="domain" description="G" evidence="3">
    <location>
        <begin position="839"/>
        <end position="974"/>
    </location>
</feature>
<dbReference type="Gene3D" id="3.40.50.300">
    <property type="entry name" value="P-loop containing nucleotide triphosphate hydrolases"/>
    <property type="match status" value="1"/>
</dbReference>
<dbReference type="PANTHER" id="PTHR45856:SF25">
    <property type="entry name" value="FUNGAL LIPASE-LIKE DOMAIN-CONTAINING PROTEIN"/>
    <property type="match status" value="1"/>
</dbReference>
<dbReference type="CDD" id="cd00519">
    <property type="entry name" value="Lipase_3"/>
    <property type="match status" value="1"/>
</dbReference>
<evidence type="ECO:0000313" key="4">
    <source>
        <dbReference type="EMBL" id="CAD8262656.1"/>
    </source>
</evidence>
<dbReference type="InterPro" id="IPR051218">
    <property type="entry name" value="Sec_MonoDiacylglyc_Lipase"/>
</dbReference>
<feature type="compositionally biased region" description="Basic and acidic residues" evidence="1">
    <location>
        <begin position="131"/>
        <end position="145"/>
    </location>
</feature>
<dbReference type="AlphaFoldDB" id="A0A7R9YE70"/>
<dbReference type="InterPro" id="IPR006073">
    <property type="entry name" value="GTP-bd"/>
</dbReference>
<dbReference type="Pfam" id="PF01926">
    <property type="entry name" value="MMR_HSR1"/>
    <property type="match status" value="1"/>
</dbReference>
<reference evidence="4" key="1">
    <citation type="submission" date="2021-01" db="EMBL/GenBank/DDBJ databases">
        <authorList>
            <person name="Corre E."/>
            <person name="Pelletier E."/>
            <person name="Niang G."/>
            <person name="Scheremetjew M."/>
            <person name="Finn R."/>
            <person name="Kale V."/>
            <person name="Holt S."/>
            <person name="Cochrane G."/>
            <person name="Meng A."/>
            <person name="Brown T."/>
            <person name="Cohen L."/>
        </authorList>
    </citation>
    <scope>NUCLEOTIDE SEQUENCE</scope>
    <source>
        <strain evidence="4">CCMP2078</strain>
    </source>
</reference>
<dbReference type="GO" id="GO:0006629">
    <property type="term" value="P:lipid metabolic process"/>
    <property type="evidence" value="ECO:0007669"/>
    <property type="project" value="InterPro"/>
</dbReference>
<feature type="compositionally biased region" description="Polar residues" evidence="1">
    <location>
        <begin position="164"/>
        <end position="176"/>
    </location>
</feature>
<dbReference type="InterPro" id="IPR027417">
    <property type="entry name" value="P-loop_NTPase"/>
</dbReference>
<dbReference type="PANTHER" id="PTHR45856">
    <property type="entry name" value="ALPHA/BETA-HYDROLASES SUPERFAMILY PROTEIN"/>
    <property type="match status" value="1"/>
</dbReference>
<dbReference type="GO" id="GO:0005525">
    <property type="term" value="F:GTP binding"/>
    <property type="evidence" value="ECO:0007669"/>
    <property type="project" value="InterPro"/>
</dbReference>
<organism evidence="4">
    <name type="scientific">Pinguiococcus pyrenoidosus</name>
    <dbReference type="NCBI Taxonomy" id="172671"/>
    <lineage>
        <taxon>Eukaryota</taxon>
        <taxon>Sar</taxon>
        <taxon>Stramenopiles</taxon>
        <taxon>Ochrophyta</taxon>
        <taxon>Pinguiophyceae</taxon>
        <taxon>Pinguiochrysidales</taxon>
        <taxon>Pinguiochrysidaceae</taxon>
        <taxon>Pinguiococcus</taxon>
    </lineage>
</organism>
<gene>
    <name evidence="4" type="ORF">PPYR1160_LOCUS12158</name>
</gene>
<proteinExistence type="predicted"/>
<dbReference type="SUPFAM" id="SSF52540">
    <property type="entry name" value="P-loop containing nucleoside triphosphate hydrolases"/>
    <property type="match status" value="1"/>
</dbReference>
<feature type="region of interest" description="Disordered" evidence="1">
    <location>
        <begin position="130"/>
        <end position="176"/>
    </location>
</feature>
<dbReference type="CDD" id="cd00882">
    <property type="entry name" value="Ras_like_GTPase"/>
    <property type="match status" value="1"/>
</dbReference>
<dbReference type="EMBL" id="HBEA01015916">
    <property type="protein sequence ID" value="CAD8262656.1"/>
    <property type="molecule type" value="Transcribed_RNA"/>
</dbReference>
<accession>A0A7R9YE70</accession>
<sequence>MAEEAKLTTPGLAPVDELWSAARSFARTRGRGRLADSEIISVPLETALKDHDFPSDGHRQRINASHVVVAMILSGWIYWVTDKDDYEKEFSLLGCNFHVRRLVRADPKKEQYLSFASVTVQGKVSFNSGDIMKKNKDGSDDDARGAECNSGTSGSENGEGKSSAQQLADHSGQISQTEEFRGASYIDSFTTEDGWEKLFNGMLDAETVSDKSLVDVDLDELGKTVFVVFCGTKVANTIDILTDLYAVPARSMSQPESKIQMHGGILNLLSRDLRQRRDELLGLFDDLEGGDDPDGTVIFTGHSLGGGLALMSTLLCIQESCWAPGTDCGSRLFRRDALDRIMCFAFGSPMIVSKHGNEEMAPQDQETLALFRKYAINFVNCNDIVPRLPARLKQYTKENTDAWESVQCVVRDRLSFFLPYLDFILKIPGMERLFTGIVNSGLQCLEERDLSALTSFHHGCGVILLSMEQAMACSEHALGLFDQTHEEATSGSAFADHQYDKYMDALLPTIRFRLPPELFTKRVVKIKKEIDDRNSQWTAGGFLMLGASVGLGTRKLNGAIAGGLLAVGMAYFFRETLSGHKIKERALWELPHMLCPEHNRSPRGHLEGVQDVFPERSAVVLACQRIHLPGWSENLHHYMLISVPGRYEVGEVVELGAGDERDSGKDNVSVLEWPSWTKTSAKVLRKSFKGLKERHKSRPGLGLPSPKQAYHDQFIRASPKHTVDSAMQWRICQVVGAAQYSHCLRNSEHICRYALSGSWSSIQMERNGGIWREFCGESSSSMKKAVEAMKKKGRNFPRELIPDYPLESLHKGFEDEAFLKLVNRRKNHLHFPQDNKSFNVAFVGPSGAGKSNLINELFNKRVCESRGGIRSVTQDFHIVEGCTTFSSDPRRWNIIDCIGFCDSLLSQAKSGQVDMVCELLKKYLREQECKLHKVVVVVDGSGRLEGQHIASCRIIMDWLDYHSKWEHFIFVFNKTNRLDQAVNIEEEIQFFATQLGIGSHKDEATRPMAYRSRIIPLGIDPHQQRPEQDGDPKLAFARRQALLEPLLNLLRQDTESSIQPGAVDVRASNPCSVM</sequence>
<dbReference type="InterPro" id="IPR002921">
    <property type="entry name" value="Fungal_lipase-type"/>
</dbReference>
<dbReference type="InterPro" id="IPR029058">
    <property type="entry name" value="AB_hydrolase_fold"/>
</dbReference>
<dbReference type="Pfam" id="PF01764">
    <property type="entry name" value="Lipase_3"/>
    <property type="match status" value="1"/>
</dbReference>
<name>A0A7R9YE70_9STRA</name>
<evidence type="ECO:0000259" key="2">
    <source>
        <dbReference type="Pfam" id="PF01764"/>
    </source>
</evidence>
<protein>
    <recommendedName>
        <fullName evidence="5">Fungal lipase-like domain-containing protein</fullName>
    </recommendedName>
</protein>